<dbReference type="SUPFAM" id="SSF55545">
    <property type="entry name" value="beta-N-acetylhexosaminidase-like domain"/>
    <property type="match status" value="1"/>
</dbReference>
<dbReference type="RefSeq" id="WP_200310374.1">
    <property type="nucleotide sequence ID" value="NZ_JAENIM010000021.1"/>
</dbReference>
<evidence type="ECO:0000313" key="4">
    <source>
        <dbReference type="Proteomes" id="UP000624703"/>
    </source>
</evidence>
<dbReference type="EMBL" id="JAENIM010000021">
    <property type="protein sequence ID" value="MBK1790340.1"/>
    <property type="molecule type" value="Genomic_DNA"/>
</dbReference>
<feature type="domain" description="Gylcosyl hydrolase 115 C-terminal" evidence="2">
    <location>
        <begin position="683"/>
        <end position="812"/>
    </location>
</feature>
<comment type="caution">
    <text evidence="3">The sequence shown here is derived from an EMBL/GenBank/DDBJ whole genome shotgun (WGS) entry which is preliminary data.</text>
</comment>
<sequence>MAKLNSFSLPVLLGIVLTNLPLTPHASGQEANPAGTQANFQIVQSNKSVPIIFDQKAADVIEISANALAKDIELITGTKPIVTNKLKSDSKTAIIVGTLGNSVAIDQLVKSGKISKDGIAGKWESFLIQTVDSPAAGIDKALVIAGSDSRGTAFGVFELSKRLGVSPWVWWADVNPAKQDELQIALDDVVMGPPSVKFRGIFLNDEDWALKPWAAKNIDTDVKDIGPKTYAQIFELMLRLKANYIWPAMHPCTKAFFYYPENVKVAEQYNIVLGSSHCEPMLRNNVDEWKKNFKNEYEKKPGPWRYDTNKEEIHRYWEDRVKESANVDAVYTIGMRGVHDGGMPGPKTTEGQVKLLNEVIKDQREMFAKHLGKDPAEIPQIFCPYKEVLKLYQSGAEIPDDVTLVWADDNHGYIRNLSTPEEQKRSGGSGVYYHLSYWGVPKDYLWLSTIAPPLISYELSKAYAYGADRLWVMNVGDIKPAELETEFAMDLAWDVNAWPPEKSHEYAKQWAARTFGKEYAEEIADIKDVYYKLAIAAKPEHMDSVPFSSEEMNTRLAEYKEVAEKASALKAKIPAHLQDAYYQLILYPVLGSWKMNEKQLYTRMGEDDKAMAAYKEIIAYTEVYNKEISNGKWDRMMSMIPRNRPVFKAPKKMDKKSVEKYLLTDKPIKTIAVSDLQFDSKEMHIIPGLGVDGASLTRKEFVSESYQQADAAKAPTASCKIKLPKGKYRIELVCVPTHAIHEGRNLTMALKINDEDSQFLDINSPAKSDAWYKNVLRGFSAADAKYELKEDGYLNLQLGLLDPGLAISKIVIY</sequence>
<dbReference type="Gene3D" id="3.30.379.10">
    <property type="entry name" value="Chitobiase/beta-hexosaminidase domain 2-like"/>
    <property type="match status" value="1"/>
</dbReference>
<name>A0A8J7MD48_9BACT</name>
<protein>
    <submittedName>
        <fullName evidence="3">Glycosyl hydrolase 115 family protein</fullName>
    </submittedName>
</protein>
<dbReference type="Gene3D" id="2.60.120.1620">
    <property type="match status" value="1"/>
</dbReference>
<keyword evidence="1 3" id="KW-0378">Hydrolase</keyword>
<organism evidence="3 4">
    <name type="scientific">Persicirhabdus sediminis</name>
    <dbReference type="NCBI Taxonomy" id="454144"/>
    <lineage>
        <taxon>Bacteria</taxon>
        <taxon>Pseudomonadati</taxon>
        <taxon>Verrucomicrobiota</taxon>
        <taxon>Verrucomicrobiia</taxon>
        <taxon>Verrucomicrobiales</taxon>
        <taxon>Verrucomicrobiaceae</taxon>
        <taxon>Persicirhabdus</taxon>
    </lineage>
</organism>
<dbReference type="Pfam" id="PF17829">
    <property type="entry name" value="GH115_C"/>
    <property type="match status" value="1"/>
</dbReference>
<reference evidence="3" key="1">
    <citation type="submission" date="2021-01" db="EMBL/GenBank/DDBJ databases">
        <title>Modified the classification status of verrucomicrobia.</title>
        <authorList>
            <person name="Feng X."/>
        </authorList>
    </citation>
    <scope>NUCLEOTIDE SEQUENCE</scope>
    <source>
        <strain evidence="3">_KCTC 22039</strain>
    </source>
</reference>
<accession>A0A8J7MD48</accession>
<keyword evidence="4" id="KW-1185">Reference proteome</keyword>
<dbReference type="Gene3D" id="3.20.20.520">
    <property type="entry name" value="Glycosyl hydrolase family 115"/>
    <property type="match status" value="1"/>
</dbReference>
<dbReference type="Pfam" id="PF15979">
    <property type="entry name" value="Glyco_hydro_115"/>
    <property type="match status" value="1"/>
</dbReference>
<dbReference type="InterPro" id="IPR041437">
    <property type="entry name" value="GH115_C"/>
</dbReference>
<gene>
    <name evidence="3" type="ORF">JIN82_04110</name>
</gene>
<dbReference type="GO" id="GO:0005975">
    <property type="term" value="P:carbohydrate metabolic process"/>
    <property type="evidence" value="ECO:0007669"/>
    <property type="project" value="UniProtKB-ARBA"/>
</dbReference>
<dbReference type="InterPro" id="IPR042301">
    <property type="entry name" value="GH115_sf"/>
</dbReference>
<dbReference type="InterPro" id="IPR031924">
    <property type="entry name" value="GH115"/>
</dbReference>
<evidence type="ECO:0000313" key="3">
    <source>
        <dbReference type="EMBL" id="MBK1790340.1"/>
    </source>
</evidence>
<dbReference type="InterPro" id="IPR029018">
    <property type="entry name" value="Hex-like_dom2"/>
</dbReference>
<dbReference type="Gene3D" id="1.20.58.2150">
    <property type="match status" value="1"/>
</dbReference>
<proteinExistence type="predicted"/>
<dbReference type="PANTHER" id="PTHR37842:SF2">
    <property type="entry name" value="GYLCOSYL HYDROLASE 115 C-TERMINAL DOMAIN-CONTAINING PROTEIN"/>
    <property type="match status" value="1"/>
</dbReference>
<dbReference type="GO" id="GO:0016787">
    <property type="term" value="F:hydrolase activity"/>
    <property type="evidence" value="ECO:0007669"/>
    <property type="project" value="UniProtKB-KW"/>
</dbReference>
<evidence type="ECO:0000256" key="1">
    <source>
        <dbReference type="ARBA" id="ARBA00022801"/>
    </source>
</evidence>
<dbReference type="AlphaFoldDB" id="A0A8J7MD48"/>
<evidence type="ECO:0000259" key="2">
    <source>
        <dbReference type="Pfam" id="PF17829"/>
    </source>
</evidence>
<dbReference type="PANTHER" id="PTHR37842">
    <property type="match status" value="1"/>
</dbReference>
<dbReference type="Proteomes" id="UP000624703">
    <property type="component" value="Unassembled WGS sequence"/>
</dbReference>